<dbReference type="GO" id="GO:0022841">
    <property type="term" value="F:potassium ion leak channel activity"/>
    <property type="evidence" value="ECO:0007669"/>
    <property type="project" value="TreeGrafter"/>
</dbReference>
<keyword evidence="6" id="KW-0406">Ion transport</keyword>
<dbReference type="AlphaFoldDB" id="A0A9W7AGH2"/>
<evidence type="ECO:0000256" key="5">
    <source>
        <dbReference type="ARBA" id="ARBA00022989"/>
    </source>
</evidence>
<dbReference type="SMART" id="SM00239">
    <property type="entry name" value="C2"/>
    <property type="match status" value="1"/>
</dbReference>
<comment type="subcellular location">
    <subcellularLocation>
        <location evidence="1">Membrane</location>
        <topology evidence="1">Multi-pass membrane protein</topology>
    </subcellularLocation>
</comment>
<feature type="region of interest" description="Disordered" evidence="9">
    <location>
        <begin position="829"/>
        <end position="876"/>
    </location>
</feature>
<accession>A0A9W7AGH2</accession>
<dbReference type="InterPro" id="IPR013099">
    <property type="entry name" value="K_chnl_dom"/>
</dbReference>
<evidence type="ECO:0000313" key="12">
    <source>
        <dbReference type="EMBL" id="GMH71832.1"/>
    </source>
</evidence>
<sequence length="923" mass="102875">MGILKRAIRALTRHKVKITGDVTFSLGKFKPAPEMLVAGGGTKRTQLSRLLNTQEDTILYFLHVEVDNCFNLGSSDAMGLSDPFVILYLNGVEFGRTSVKDNTCRPVWQGESFEIPVFESLGVPCLTVAVYDMDSDGVGDFLGNCIYNFKVDHLGLKLYEEKDLRISTATMNLDAKKNDFTSHPSMFEPPTVVMHRSQEAKRNMIRSLDGRRGMSSLKIKEAVQDVEDSKDMIIGAFLVIAAYLGDDDNEEFDISTKKGIAKAKAKMAGIHQEQSAKNGDSIMIQDRGKRSFKNLMIIWCVAVVTLCIGGVSMGYMEDWSSLDSVYWVMITATSIGYGDFSPSSDRGKVLACVFLPFAVGLMSASIGQTVNFFMERRAVEQSKVLFMTDFALDDFMHIDAKDTDKITRAEYLAFLLIMMKKVDQPLIDRLNTQFDQLDADSNGYLEPVDLEIIKNKKMDIRRRALVQFHNHTSTFKQHDPNNPNVPGSMAILSSRTKGQSIHNTSELLKAIKSSQVDLKKSLGMIESIVERTNEVQRMCEALKKSPTRKTDPTATSLPSNIAVVGPTDGHSDTISDDDDGDSVEGEDVVDEINRSFVVNPTVPSAGQATMHILLTEIRTLIREIQMNRRIRVEQVVVDTPPRNFHKTDAAASLPNSSELKIPLSASPERPIYDPQKYLSDVPEMATTQGSKLTLDDLVPHFAKKRRETRLNKIKAAREARERPIKQQKPPSSPKREATIMARNYTPVKTLSPKRSNFQERALNSKLACIRGSESKRKKASSPPFVYDKPSALLAHLYYAPYKGIALPSSYGIAGKGTLSFVKSLRNQLPITTNHNKPTIRSRSNPTPDEPSIRRPKSFTATAPTSQSLAPSFRPSPSSAPFMPPIFPSFSEELAFGSKYRSYTPEQRRFTNSDRMKGLLRLDA</sequence>
<evidence type="ECO:0000259" key="11">
    <source>
        <dbReference type="PROSITE" id="PS50004"/>
    </source>
</evidence>
<feature type="transmembrane region" description="Helical" evidence="10">
    <location>
        <begin position="349"/>
        <end position="374"/>
    </location>
</feature>
<dbReference type="GO" id="GO:0005886">
    <property type="term" value="C:plasma membrane"/>
    <property type="evidence" value="ECO:0007669"/>
    <property type="project" value="TreeGrafter"/>
</dbReference>
<evidence type="ECO:0000256" key="8">
    <source>
        <dbReference type="ARBA" id="ARBA00023303"/>
    </source>
</evidence>
<feature type="region of interest" description="Disordered" evidence="9">
    <location>
        <begin position="716"/>
        <end position="735"/>
    </location>
</feature>
<keyword evidence="8" id="KW-0407">Ion channel</keyword>
<feature type="compositionally biased region" description="Acidic residues" evidence="9">
    <location>
        <begin position="574"/>
        <end position="583"/>
    </location>
</feature>
<keyword evidence="2" id="KW-0813">Transport</keyword>
<feature type="compositionally biased region" description="Polar residues" evidence="9">
    <location>
        <begin position="829"/>
        <end position="846"/>
    </location>
</feature>
<dbReference type="Pfam" id="PF00168">
    <property type="entry name" value="C2"/>
    <property type="match status" value="1"/>
</dbReference>
<evidence type="ECO:0000256" key="4">
    <source>
        <dbReference type="ARBA" id="ARBA00022837"/>
    </source>
</evidence>
<feature type="domain" description="C2" evidence="11">
    <location>
        <begin position="43"/>
        <end position="166"/>
    </location>
</feature>
<dbReference type="Gene3D" id="1.10.287.70">
    <property type="match status" value="1"/>
</dbReference>
<organism evidence="12 13">
    <name type="scientific">Triparma retinervis</name>
    <dbReference type="NCBI Taxonomy" id="2557542"/>
    <lineage>
        <taxon>Eukaryota</taxon>
        <taxon>Sar</taxon>
        <taxon>Stramenopiles</taxon>
        <taxon>Ochrophyta</taxon>
        <taxon>Bolidophyceae</taxon>
        <taxon>Parmales</taxon>
        <taxon>Triparmaceae</taxon>
        <taxon>Triparma</taxon>
    </lineage>
</organism>
<evidence type="ECO:0000256" key="1">
    <source>
        <dbReference type="ARBA" id="ARBA00004141"/>
    </source>
</evidence>
<keyword evidence="3 10" id="KW-0812">Transmembrane</keyword>
<dbReference type="Proteomes" id="UP001165082">
    <property type="component" value="Unassembled WGS sequence"/>
</dbReference>
<dbReference type="GO" id="GO:0030322">
    <property type="term" value="P:stabilization of membrane potential"/>
    <property type="evidence" value="ECO:0007669"/>
    <property type="project" value="TreeGrafter"/>
</dbReference>
<proteinExistence type="predicted"/>
<feature type="region of interest" description="Disordered" evidence="9">
    <location>
        <begin position="543"/>
        <end position="583"/>
    </location>
</feature>
<dbReference type="PANTHER" id="PTHR11003:SF291">
    <property type="entry name" value="IP11374P"/>
    <property type="match status" value="1"/>
</dbReference>
<dbReference type="InterPro" id="IPR035892">
    <property type="entry name" value="C2_domain_sf"/>
</dbReference>
<keyword evidence="7 10" id="KW-0472">Membrane</keyword>
<dbReference type="PROSITE" id="PS00018">
    <property type="entry name" value="EF_HAND_1"/>
    <property type="match status" value="1"/>
</dbReference>
<evidence type="ECO:0000256" key="3">
    <source>
        <dbReference type="ARBA" id="ARBA00022692"/>
    </source>
</evidence>
<dbReference type="PANTHER" id="PTHR11003">
    <property type="entry name" value="POTASSIUM CHANNEL, SUBFAMILY K"/>
    <property type="match status" value="1"/>
</dbReference>
<dbReference type="InterPro" id="IPR011992">
    <property type="entry name" value="EF-hand-dom_pair"/>
</dbReference>
<dbReference type="EMBL" id="BRXZ01001464">
    <property type="protein sequence ID" value="GMH71832.1"/>
    <property type="molecule type" value="Genomic_DNA"/>
</dbReference>
<comment type="caution">
    <text evidence="12">The sequence shown here is derived from an EMBL/GenBank/DDBJ whole genome shotgun (WGS) entry which is preliminary data.</text>
</comment>
<gene>
    <name evidence="12" type="ORF">TrRE_jg6767</name>
</gene>
<feature type="compositionally biased region" description="Low complexity" evidence="9">
    <location>
        <begin position="867"/>
        <end position="876"/>
    </location>
</feature>
<evidence type="ECO:0000256" key="2">
    <source>
        <dbReference type="ARBA" id="ARBA00022448"/>
    </source>
</evidence>
<dbReference type="SUPFAM" id="SSF49562">
    <property type="entry name" value="C2 domain (Calcium/lipid-binding domain, CaLB)"/>
    <property type="match status" value="1"/>
</dbReference>
<dbReference type="PROSITE" id="PS50004">
    <property type="entry name" value="C2"/>
    <property type="match status" value="1"/>
</dbReference>
<dbReference type="SUPFAM" id="SSF81324">
    <property type="entry name" value="Voltage-gated potassium channels"/>
    <property type="match status" value="1"/>
</dbReference>
<protein>
    <recommendedName>
        <fullName evidence="11">C2 domain-containing protein</fullName>
    </recommendedName>
</protein>
<dbReference type="GO" id="GO:0005737">
    <property type="term" value="C:cytoplasm"/>
    <property type="evidence" value="ECO:0007669"/>
    <property type="project" value="UniProtKB-ARBA"/>
</dbReference>
<evidence type="ECO:0000256" key="7">
    <source>
        <dbReference type="ARBA" id="ARBA00023136"/>
    </source>
</evidence>
<keyword evidence="5 10" id="KW-1133">Transmembrane helix</keyword>
<evidence type="ECO:0000313" key="13">
    <source>
        <dbReference type="Proteomes" id="UP001165082"/>
    </source>
</evidence>
<dbReference type="GO" id="GO:0015271">
    <property type="term" value="F:outward rectifier potassium channel activity"/>
    <property type="evidence" value="ECO:0007669"/>
    <property type="project" value="TreeGrafter"/>
</dbReference>
<dbReference type="SUPFAM" id="SSF47473">
    <property type="entry name" value="EF-hand"/>
    <property type="match status" value="1"/>
</dbReference>
<dbReference type="InterPro" id="IPR003280">
    <property type="entry name" value="2pore_dom_K_chnl"/>
</dbReference>
<evidence type="ECO:0000256" key="10">
    <source>
        <dbReference type="SAM" id="Phobius"/>
    </source>
</evidence>
<feature type="transmembrane region" description="Helical" evidence="10">
    <location>
        <begin position="319"/>
        <end position="337"/>
    </location>
</feature>
<reference evidence="12" key="1">
    <citation type="submission" date="2022-07" db="EMBL/GenBank/DDBJ databases">
        <title>Genome analysis of Parmales, a sister group of diatoms, reveals the evolutionary specialization of diatoms from phago-mixotrophs to photoautotrophs.</title>
        <authorList>
            <person name="Ban H."/>
            <person name="Sato S."/>
            <person name="Yoshikawa S."/>
            <person name="Kazumasa Y."/>
            <person name="Nakamura Y."/>
            <person name="Ichinomiya M."/>
            <person name="Saitoh K."/>
            <person name="Sato N."/>
            <person name="Blanc-Mathieu R."/>
            <person name="Endo H."/>
            <person name="Kuwata A."/>
            <person name="Ogata H."/>
        </authorList>
    </citation>
    <scope>NUCLEOTIDE SEQUENCE</scope>
</reference>
<keyword evidence="13" id="KW-1185">Reference proteome</keyword>
<evidence type="ECO:0000256" key="9">
    <source>
        <dbReference type="SAM" id="MobiDB-lite"/>
    </source>
</evidence>
<dbReference type="CDD" id="cd00030">
    <property type="entry name" value="C2"/>
    <property type="match status" value="1"/>
</dbReference>
<feature type="transmembrane region" description="Helical" evidence="10">
    <location>
        <begin position="295"/>
        <end position="313"/>
    </location>
</feature>
<dbReference type="Gene3D" id="2.60.40.150">
    <property type="entry name" value="C2 domain"/>
    <property type="match status" value="1"/>
</dbReference>
<name>A0A9W7AGH2_9STRA</name>
<dbReference type="InterPro" id="IPR018247">
    <property type="entry name" value="EF_Hand_1_Ca_BS"/>
</dbReference>
<dbReference type="Pfam" id="PF07885">
    <property type="entry name" value="Ion_trans_2"/>
    <property type="match status" value="1"/>
</dbReference>
<keyword evidence="4" id="KW-0106">Calcium</keyword>
<evidence type="ECO:0000256" key="6">
    <source>
        <dbReference type="ARBA" id="ARBA00023065"/>
    </source>
</evidence>
<dbReference type="OrthoDB" id="10035564at2759"/>
<dbReference type="InterPro" id="IPR000008">
    <property type="entry name" value="C2_dom"/>
</dbReference>